<keyword evidence="11" id="KW-0067">ATP-binding</keyword>
<reference evidence="12" key="1">
    <citation type="journal article" date="2019" name="Int. J. Syst. Evol. Microbiol.">
        <title>The Global Catalogue of Microorganisms (GCM) 10K type strain sequencing project: providing services to taxonomists for standard genome sequencing and annotation.</title>
        <authorList>
            <consortium name="The Broad Institute Genomics Platform"/>
            <consortium name="The Broad Institute Genome Sequencing Center for Infectious Disease"/>
            <person name="Wu L."/>
            <person name="Ma J."/>
        </authorList>
    </citation>
    <scope>NUCLEOTIDE SEQUENCE [LARGE SCALE GENOMIC DNA]</scope>
    <source>
        <strain evidence="12">KCTC 42739</strain>
    </source>
</reference>
<keyword evidence="4" id="KW-0808">Transferase</keyword>
<evidence type="ECO:0000259" key="9">
    <source>
        <dbReference type="PROSITE" id="PS50110"/>
    </source>
</evidence>
<dbReference type="SUPFAM" id="SSF55781">
    <property type="entry name" value="GAF domain-like"/>
    <property type="match status" value="1"/>
</dbReference>
<dbReference type="PROSITE" id="PS50113">
    <property type="entry name" value="PAC"/>
    <property type="match status" value="1"/>
</dbReference>
<dbReference type="InterPro" id="IPR003018">
    <property type="entry name" value="GAF"/>
</dbReference>
<dbReference type="SUPFAM" id="SSF47384">
    <property type="entry name" value="Homodimeric domain of signal transducing histidine kinase"/>
    <property type="match status" value="1"/>
</dbReference>
<dbReference type="InterPro" id="IPR005467">
    <property type="entry name" value="His_kinase_dom"/>
</dbReference>
<dbReference type="SUPFAM" id="SSF55785">
    <property type="entry name" value="PYP-like sensor domain (PAS domain)"/>
    <property type="match status" value="2"/>
</dbReference>
<dbReference type="InterPro" id="IPR013656">
    <property type="entry name" value="PAS_4"/>
</dbReference>
<dbReference type="InterPro" id="IPR003661">
    <property type="entry name" value="HisK_dim/P_dom"/>
</dbReference>
<dbReference type="InterPro" id="IPR003594">
    <property type="entry name" value="HATPase_dom"/>
</dbReference>
<evidence type="ECO:0000256" key="2">
    <source>
        <dbReference type="ARBA" id="ARBA00012438"/>
    </source>
</evidence>
<dbReference type="InterPro" id="IPR011006">
    <property type="entry name" value="CheY-like_superfamily"/>
</dbReference>
<dbReference type="Pfam" id="PF08448">
    <property type="entry name" value="PAS_4"/>
    <property type="match status" value="1"/>
</dbReference>
<dbReference type="CDD" id="cd18161">
    <property type="entry name" value="REC_hyHK_blue-like"/>
    <property type="match status" value="1"/>
</dbReference>
<evidence type="ECO:0000256" key="4">
    <source>
        <dbReference type="ARBA" id="ARBA00022679"/>
    </source>
</evidence>
<dbReference type="Gene3D" id="3.30.450.20">
    <property type="entry name" value="PAS domain"/>
    <property type="match status" value="2"/>
</dbReference>
<dbReference type="InterPro" id="IPR000700">
    <property type="entry name" value="PAS-assoc_C"/>
</dbReference>
<dbReference type="Pfam" id="PF01590">
    <property type="entry name" value="GAF"/>
    <property type="match status" value="1"/>
</dbReference>
<feature type="domain" description="Histidine kinase" evidence="8">
    <location>
        <begin position="495"/>
        <end position="718"/>
    </location>
</feature>
<dbReference type="InterPro" id="IPR000014">
    <property type="entry name" value="PAS"/>
</dbReference>
<evidence type="ECO:0000256" key="7">
    <source>
        <dbReference type="SAM" id="Coils"/>
    </source>
</evidence>
<dbReference type="InterPro" id="IPR035965">
    <property type="entry name" value="PAS-like_dom_sf"/>
</dbReference>
<keyword evidence="7" id="KW-0175">Coiled coil</keyword>
<dbReference type="PANTHER" id="PTHR43065:SF49">
    <property type="entry name" value="HISTIDINE KINASE"/>
    <property type="match status" value="1"/>
</dbReference>
<keyword evidence="3 6" id="KW-0597">Phosphoprotein</keyword>
<feature type="modified residue" description="4-aspartylphosphate" evidence="6">
    <location>
        <position position="791"/>
    </location>
</feature>
<evidence type="ECO:0000259" key="10">
    <source>
        <dbReference type="PROSITE" id="PS50113"/>
    </source>
</evidence>
<evidence type="ECO:0000256" key="3">
    <source>
        <dbReference type="ARBA" id="ARBA00022553"/>
    </source>
</evidence>
<gene>
    <name evidence="11" type="ORF">ACFONA_07855</name>
</gene>
<sequence length="858" mass="93245">MAREMAEHDWAQSPLGPREGWPPALRSTLALLLACPTPMFLAWGPDLLCFYNDAYRPILGYRSETALGRPFRDVWASIWSDIEPLVTTTLAGESCTVTDMRLDLSRQGRPEESWWTFTYSPVFDDAGKIAGLLCVTGETTARVVAERERAAAAERLDLALSAGNSIGIWDWDVLADRVTADTRFATLYGIDPDKAAAGASIAEFFAGIHPDDLSRVQSEVLDAVERCGSFRSEYRLLNAEGRVRWVSAQGRCIAGADGRCERFPGVSYDITDRMTSELAIRAAKAERDFVIDLTARQRVATDPETIIRISSEALGKRLGVNRAGFYRLLGVKQMRHGGSWTDGTLAPLTGVQAVSAFGARAEQRRRRGKTLVFSDSRHDNDGDLLAYAEDGVLAGLCVPLMNAGHWQAGIYLHHAEVRHWTPAEISLVKEVAEMTWLAVERAEALLRLSQRVDQQSVALAEATTEIKAEADRRSAAESQLRQLQKMESLGQLTGGIAHDFNNMLAIIIGGLNLAQRRLARGESDVGKYLDGAMEGATRAATLTQRLLAFSRQQPLSPKAIEPNKLVAGLAEMLARSLGELVQLETILSAGLWKAKADPAELENVIVNLAVNGRDAMPEGGKLTIETSNAYVDDAYAHEAELAPGQYVQIAVSDTGTGMSPDVMAKAFDPFFTTKSVGKGTGLGLSQVFGFARQSGGHVRVYSEVGHGTTFKLYLPRFWGDEPPTTVRSAPATLRQGKPSDIVLVVEDEERVRNNSVEALRELGYTVLHAASGAEALAIIEAGQDVTLLFTDVVMPGMTGRQLADRAAPLLPKMKIVFTTGYTRNAVVHNGILDPGTNFLPKPFGIDQLAAKIAEVLDA</sequence>
<dbReference type="CDD" id="cd16919">
    <property type="entry name" value="HATPase_CckA-like"/>
    <property type="match status" value="1"/>
</dbReference>
<feature type="domain" description="Response regulatory" evidence="9">
    <location>
        <begin position="741"/>
        <end position="856"/>
    </location>
</feature>
<comment type="caution">
    <text evidence="11">The sequence shown here is derived from an EMBL/GenBank/DDBJ whole genome shotgun (WGS) entry which is preliminary data.</text>
</comment>
<dbReference type="SUPFAM" id="SSF55874">
    <property type="entry name" value="ATPase domain of HSP90 chaperone/DNA topoisomerase II/histidine kinase"/>
    <property type="match status" value="1"/>
</dbReference>
<evidence type="ECO:0000256" key="1">
    <source>
        <dbReference type="ARBA" id="ARBA00000085"/>
    </source>
</evidence>
<evidence type="ECO:0000259" key="8">
    <source>
        <dbReference type="PROSITE" id="PS50109"/>
    </source>
</evidence>
<dbReference type="Gene3D" id="3.30.450.40">
    <property type="match status" value="1"/>
</dbReference>
<dbReference type="Pfam" id="PF02518">
    <property type="entry name" value="HATPase_c"/>
    <property type="match status" value="1"/>
</dbReference>
<dbReference type="Gene3D" id="3.30.565.10">
    <property type="entry name" value="Histidine kinase-like ATPase, C-terminal domain"/>
    <property type="match status" value="1"/>
</dbReference>
<keyword evidence="5" id="KW-0418">Kinase</keyword>
<dbReference type="PROSITE" id="PS50110">
    <property type="entry name" value="RESPONSE_REGULATORY"/>
    <property type="match status" value="1"/>
</dbReference>
<dbReference type="InterPro" id="IPR013655">
    <property type="entry name" value="PAS_fold_3"/>
</dbReference>
<dbReference type="SMART" id="SM00387">
    <property type="entry name" value="HATPase_c"/>
    <property type="match status" value="1"/>
</dbReference>
<name>A0ABV7SUB0_9SPHN</name>
<evidence type="ECO:0000256" key="5">
    <source>
        <dbReference type="ARBA" id="ARBA00022777"/>
    </source>
</evidence>
<accession>A0ABV7SUB0</accession>
<dbReference type="EC" id="2.7.13.3" evidence="2"/>
<keyword evidence="11" id="KW-0547">Nucleotide-binding</keyword>
<dbReference type="EMBL" id="JBHRXP010000003">
    <property type="protein sequence ID" value="MFC3580078.1"/>
    <property type="molecule type" value="Genomic_DNA"/>
</dbReference>
<dbReference type="InterPro" id="IPR036890">
    <property type="entry name" value="HATPase_C_sf"/>
</dbReference>
<dbReference type="Pfam" id="PF00072">
    <property type="entry name" value="Response_reg"/>
    <property type="match status" value="1"/>
</dbReference>
<dbReference type="InterPro" id="IPR029016">
    <property type="entry name" value="GAF-like_dom_sf"/>
</dbReference>
<dbReference type="InterPro" id="IPR036097">
    <property type="entry name" value="HisK_dim/P_sf"/>
</dbReference>
<feature type="domain" description="PAC" evidence="10">
    <location>
        <begin position="230"/>
        <end position="282"/>
    </location>
</feature>
<dbReference type="InterPro" id="IPR004358">
    <property type="entry name" value="Sig_transdc_His_kin-like_C"/>
</dbReference>
<dbReference type="InterPro" id="IPR001789">
    <property type="entry name" value="Sig_transdc_resp-reg_receiver"/>
</dbReference>
<evidence type="ECO:0000313" key="12">
    <source>
        <dbReference type="Proteomes" id="UP001595713"/>
    </source>
</evidence>
<dbReference type="CDD" id="cd00130">
    <property type="entry name" value="PAS"/>
    <property type="match status" value="2"/>
</dbReference>
<dbReference type="Gene3D" id="3.40.50.2300">
    <property type="match status" value="1"/>
</dbReference>
<proteinExistence type="predicted"/>
<dbReference type="SMART" id="SM00448">
    <property type="entry name" value="REC"/>
    <property type="match status" value="1"/>
</dbReference>
<dbReference type="PANTHER" id="PTHR43065">
    <property type="entry name" value="SENSOR HISTIDINE KINASE"/>
    <property type="match status" value="1"/>
</dbReference>
<dbReference type="Proteomes" id="UP001595713">
    <property type="component" value="Unassembled WGS sequence"/>
</dbReference>
<feature type="coiled-coil region" evidence="7">
    <location>
        <begin position="459"/>
        <end position="486"/>
    </location>
</feature>
<dbReference type="Gene3D" id="1.10.287.130">
    <property type="match status" value="1"/>
</dbReference>
<comment type="catalytic activity">
    <reaction evidence="1">
        <text>ATP + protein L-histidine = ADP + protein N-phospho-L-histidine.</text>
        <dbReference type="EC" id="2.7.13.3"/>
    </reaction>
</comment>
<evidence type="ECO:0000256" key="6">
    <source>
        <dbReference type="PROSITE-ProRule" id="PRU00169"/>
    </source>
</evidence>
<dbReference type="SMART" id="SM00065">
    <property type="entry name" value="GAF"/>
    <property type="match status" value="1"/>
</dbReference>
<dbReference type="PROSITE" id="PS50109">
    <property type="entry name" value="HIS_KIN"/>
    <property type="match status" value="1"/>
</dbReference>
<keyword evidence="12" id="KW-1185">Reference proteome</keyword>
<dbReference type="PRINTS" id="PR00344">
    <property type="entry name" value="BCTRLSENSOR"/>
</dbReference>
<dbReference type="CDD" id="cd00082">
    <property type="entry name" value="HisKA"/>
    <property type="match status" value="1"/>
</dbReference>
<dbReference type="Pfam" id="PF08447">
    <property type="entry name" value="PAS_3"/>
    <property type="match status" value="1"/>
</dbReference>
<dbReference type="Gene3D" id="2.10.70.100">
    <property type="match status" value="1"/>
</dbReference>
<dbReference type="GO" id="GO:0005524">
    <property type="term" value="F:ATP binding"/>
    <property type="evidence" value="ECO:0007669"/>
    <property type="project" value="UniProtKB-KW"/>
</dbReference>
<dbReference type="SMART" id="SM00388">
    <property type="entry name" value="HisKA"/>
    <property type="match status" value="1"/>
</dbReference>
<dbReference type="SUPFAM" id="SSF52172">
    <property type="entry name" value="CheY-like"/>
    <property type="match status" value="1"/>
</dbReference>
<evidence type="ECO:0000313" key="11">
    <source>
        <dbReference type="EMBL" id="MFC3580078.1"/>
    </source>
</evidence>
<protein>
    <recommendedName>
        <fullName evidence="2">histidine kinase</fullName>
        <ecNumber evidence="2">2.7.13.3</ecNumber>
    </recommendedName>
</protein>
<organism evidence="11 12">
    <name type="scientific">Sphingomonas hylomeconis</name>
    <dbReference type="NCBI Taxonomy" id="1395958"/>
    <lineage>
        <taxon>Bacteria</taxon>
        <taxon>Pseudomonadati</taxon>
        <taxon>Pseudomonadota</taxon>
        <taxon>Alphaproteobacteria</taxon>
        <taxon>Sphingomonadales</taxon>
        <taxon>Sphingomonadaceae</taxon>
        <taxon>Sphingomonas</taxon>
    </lineage>
</organism>